<comment type="caution">
    <text evidence="1">The sequence shown here is derived from an EMBL/GenBank/DDBJ whole genome shotgun (WGS) entry which is preliminary data.</text>
</comment>
<dbReference type="EMBL" id="CM040460">
    <property type="protein sequence ID" value="MCI4379836.1"/>
    <property type="molecule type" value="Genomic_DNA"/>
</dbReference>
<accession>A0ACC5WMD4</accession>
<evidence type="ECO:0000313" key="1">
    <source>
        <dbReference type="EMBL" id="MCI4379836.1"/>
    </source>
</evidence>
<protein>
    <submittedName>
        <fullName evidence="1">Uncharacterized protein</fullName>
    </submittedName>
</protein>
<proteinExistence type="predicted"/>
<gene>
    <name evidence="1" type="ORF">PGIGA_G00232980</name>
</gene>
<dbReference type="Proteomes" id="UP000829447">
    <property type="component" value="Linkage Group LG7"/>
</dbReference>
<name>A0ACC5WMD4_PANGG</name>
<reference evidence="1 2" key="1">
    <citation type="journal article" date="2022" name="bioRxiv">
        <title>An ancient truncated duplication of the anti-Mullerian hormone receptor type 2 gene is a potential conserved master sex determinant in the Pangasiidae catfish family.</title>
        <authorList>
            <person name="Wen M."/>
            <person name="Pan Q."/>
            <person name="Jouanno E."/>
            <person name="Montfort J."/>
            <person name="Zahm M."/>
            <person name="Cabau C."/>
            <person name="Klopp C."/>
            <person name="Iampietro C."/>
            <person name="Roques C."/>
            <person name="Bouchez O."/>
            <person name="Castinel A."/>
            <person name="Donnadieu C."/>
            <person name="Parrinello H."/>
            <person name="Poncet C."/>
            <person name="Belmonte E."/>
            <person name="Gautier V."/>
            <person name="Avarre J.-C."/>
            <person name="Dugue R."/>
            <person name="Gustiano R."/>
            <person name="Ha T.T.T."/>
            <person name="Campet M."/>
            <person name="Sriphairoj K."/>
            <person name="Ribolli J."/>
            <person name="de Almeida F.L."/>
            <person name="Desvignes T."/>
            <person name="Postlethwait J.H."/>
            <person name="Bucao C.F."/>
            <person name="Robinson-Rechavi M."/>
            <person name="Bobe J."/>
            <person name="Herpin A."/>
            <person name="Guiguen Y."/>
        </authorList>
    </citation>
    <scope>NUCLEOTIDE SEQUENCE [LARGE SCALE GENOMIC DNA]</scope>
    <source>
        <strain evidence="1">YG-Dec2019</strain>
    </source>
</reference>
<organism evidence="1 2">
    <name type="scientific">Pangasianodon gigas</name>
    <name type="common">Mekong giant catfish</name>
    <name type="synonym">Pangasius gigas</name>
    <dbReference type="NCBI Taxonomy" id="30993"/>
    <lineage>
        <taxon>Eukaryota</taxon>
        <taxon>Metazoa</taxon>
        <taxon>Chordata</taxon>
        <taxon>Craniata</taxon>
        <taxon>Vertebrata</taxon>
        <taxon>Euteleostomi</taxon>
        <taxon>Actinopterygii</taxon>
        <taxon>Neopterygii</taxon>
        <taxon>Teleostei</taxon>
        <taxon>Ostariophysi</taxon>
        <taxon>Siluriformes</taxon>
        <taxon>Pangasiidae</taxon>
        <taxon>Pangasianodon</taxon>
    </lineage>
</organism>
<evidence type="ECO:0000313" key="2">
    <source>
        <dbReference type="Proteomes" id="UP000829447"/>
    </source>
</evidence>
<sequence>MLFLIVATGDGSYARDARLEAPSSLAVAPNGTLYIADLGNIRIRSMSTNQPQLNAAGMYEIASVVDQEVYLFSHDGMHLHTKHLITGDFLYNFTYSPDQHLSAVVSRDGSAIHVRRDANGIPLWLVAPRGQVHWLTISNSRLLKRVSAQGHDIAQLTYHGNTGLLATKTDENGWTTVYEYNSEGHIVNVTFPTAEVSSFHDNMEKSVRVEVDSSNSENFITVTNFSSSDTIFTFRQDHAQNTYRVSTDGSFHVTFASGMDVTLVTEPHVSAGTVNPAVSRCNITLPSEHSPSLIEWRQRREQSKTNHTTYECKLRAHNRNLLSIDFDHTTRMGKIYDDHRKFTLRILYDELGRPILWSPSSKYNEVNVTYSAAGLITSIRRGNWSEKLEYEDGRVVSRTWVNGKIWSYSFMEKSVMLQLHSQRRYIFEYDQTDRLLAVTMPSMVRHSLQSMLSVGYYRNIYSPPDSRAHIIQDFTRDRLLLQTLYLGSGRRVLYKYTKQTRLSEIIYDTTLVTFTYDDYSGMIKTIHLMHDGFICTIRYRQTGPLVGRQIFRFSEEGLVNARFDYSYNSFRVTSMQAMINETPLPIDLYRYVDVSGRIEQFGKFSVINYDLNQVITTHAMKHTKIFNAYGQVVEVQYEILKLIAYWMTVHYDNMGRTVVCEIRIGVDGNITRYSYEYDADSQLQSVLINERPQWRYSYDLNGNINLLSHGTSARLTPLRYDLRDRITRLGEIQYKMDDDGFLHMRGNDIFDYNSNGLLIRVYNKVSEESIQYRYDGLSRRVASKSNTGHHLQFFYADLANPTRITHMYNHSSSEITSLYYDLQGHIIAMELSSGEEYYVACDNTGTPRAIFSSQGEIIKEVQYTPYGDIYQDSNPSFHLIIGFHGGLCDPFTKLIHFGRRDYDVVAGRWTTPDYNLWAELSANPKPFNLYTFKNNCPVGDIEEVTQFTSDMGSWLQLFGFQLHNVVPGFPKPDVEGMEQTYEMMKTQTKTQDWDTSKVVLGIQCELQRQLRSFISLERLPMSQSIGYLHQRLAQTPLFSTLPTIFGKGIKFSIMNGVALANIIGVASEDSRRLATIIHGAVYLEGLRYTVDGRDTHHFVKLGQLEEDLIVISGAGGRVLENGVNVTVTQMTSMAGGRTRRLADIQLQSGALGLNVRYGISASEAREHVLELARERAVQQAWAHEQSRLLSGEGGSRSWTEAEKQQLLSSGKVSGYDGYFVLSVEQHPELADSANNIHFMRQNEIGQR</sequence>
<keyword evidence="2" id="KW-1185">Reference proteome</keyword>